<accession>A0A4Q0NSZ7</accession>
<sequence length="199" mass="22215">MKFSHFLLLSLSGLIISCSDTDDYKEPIYYDFEVSDLITFPEAQETYSLNDTLYIDLTVPTTLVSDQEEDISLTALVPSAQFAETYFFRYKGADTEQKAPLAFTLEDIFIVEKNGTGRLVSDSKGLAVTALKDGNAYTARLGIKLTEAGSFYLAPHSQSVDNAFYVVLQDRQTTDFVELKTTIEGQDPANRFSYTVEAE</sequence>
<dbReference type="Proteomes" id="UP000289821">
    <property type="component" value="Unassembled WGS sequence"/>
</dbReference>
<protein>
    <submittedName>
        <fullName evidence="1">Uncharacterized protein</fullName>
    </submittedName>
</protein>
<dbReference type="EMBL" id="QOVI01000005">
    <property type="protein sequence ID" value="RXG13375.1"/>
    <property type="molecule type" value="Genomic_DNA"/>
</dbReference>
<reference evidence="1 2" key="1">
    <citation type="submission" date="2018-07" db="EMBL/GenBank/DDBJ databases">
        <title>Leeuwenhoekiella genomics.</title>
        <authorList>
            <person name="Tahon G."/>
            <person name="Willems A."/>
        </authorList>
    </citation>
    <scope>NUCLEOTIDE SEQUENCE [LARGE SCALE GENOMIC DNA]</scope>
    <source>
        <strain evidence="1 2">R-50232</strain>
    </source>
</reference>
<name>A0A4Q0NSZ7_9FLAO</name>
<dbReference type="PROSITE" id="PS51257">
    <property type="entry name" value="PROKAR_LIPOPROTEIN"/>
    <property type="match status" value="1"/>
</dbReference>
<keyword evidence="2" id="KW-1185">Reference proteome</keyword>
<dbReference type="OrthoDB" id="1439957at2"/>
<dbReference type="RefSeq" id="WP_128762136.1">
    <property type="nucleotide sequence ID" value="NZ_QOVI01000005.1"/>
</dbReference>
<dbReference type="AlphaFoldDB" id="A0A4Q0NSZ7"/>
<evidence type="ECO:0000313" key="1">
    <source>
        <dbReference type="EMBL" id="RXG13375.1"/>
    </source>
</evidence>
<evidence type="ECO:0000313" key="2">
    <source>
        <dbReference type="Proteomes" id="UP000289821"/>
    </source>
</evidence>
<gene>
    <name evidence="1" type="ORF">DSM04_105356</name>
</gene>
<organism evidence="1 2">
    <name type="scientific">Leeuwenhoekiella aestuarii</name>
    <dbReference type="NCBI Taxonomy" id="2249426"/>
    <lineage>
        <taxon>Bacteria</taxon>
        <taxon>Pseudomonadati</taxon>
        <taxon>Bacteroidota</taxon>
        <taxon>Flavobacteriia</taxon>
        <taxon>Flavobacteriales</taxon>
        <taxon>Flavobacteriaceae</taxon>
        <taxon>Leeuwenhoekiella</taxon>
    </lineage>
</organism>
<comment type="caution">
    <text evidence="1">The sequence shown here is derived from an EMBL/GenBank/DDBJ whole genome shotgun (WGS) entry which is preliminary data.</text>
</comment>
<proteinExistence type="predicted"/>